<dbReference type="Gene3D" id="2.30.30.30">
    <property type="match status" value="1"/>
</dbReference>
<comment type="caution">
    <text evidence="10">The sequence shown here is derived from an EMBL/GenBank/DDBJ whole genome shotgun (WGS) entry which is preliminary data.</text>
</comment>
<dbReference type="PANTHER" id="PTHR12903">
    <property type="entry name" value="MITOCHONDRIAL RIBOSOMAL PROTEIN L24"/>
    <property type="match status" value="1"/>
</dbReference>
<comment type="function">
    <text evidence="8">One of two assembly initiator proteins, it binds directly to the 5'-end of the 23S rRNA, where it nucleates assembly of the 50S subunit.</text>
</comment>
<comment type="similarity">
    <text evidence="1 8">Belongs to the universal ribosomal protein uL24 family.</text>
</comment>
<dbReference type="Pfam" id="PF00467">
    <property type="entry name" value="KOW"/>
    <property type="match status" value="1"/>
</dbReference>
<dbReference type="InterPro" id="IPR008991">
    <property type="entry name" value="Translation_prot_SH3-like_sf"/>
</dbReference>
<reference evidence="10 11" key="1">
    <citation type="journal article" date="2016" name="Nat. Commun.">
        <title>Thousands of microbial genomes shed light on interconnected biogeochemical processes in an aquifer system.</title>
        <authorList>
            <person name="Anantharaman K."/>
            <person name="Brown C.T."/>
            <person name="Hug L.A."/>
            <person name="Sharon I."/>
            <person name="Castelle C.J."/>
            <person name="Probst A.J."/>
            <person name="Thomas B.C."/>
            <person name="Singh A."/>
            <person name="Wilkins M.J."/>
            <person name="Karaoz U."/>
            <person name="Brodie E.L."/>
            <person name="Williams K.H."/>
            <person name="Hubbard S.S."/>
            <person name="Banfield J.F."/>
        </authorList>
    </citation>
    <scope>NUCLEOTIDE SEQUENCE [LARGE SCALE GENOMIC DNA]</scope>
</reference>
<protein>
    <recommendedName>
        <fullName evidence="6 8">Large ribosomal subunit protein uL24</fullName>
    </recommendedName>
</protein>
<evidence type="ECO:0000256" key="1">
    <source>
        <dbReference type="ARBA" id="ARBA00010618"/>
    </source>
</evidence>
<evidence type="ECO:0000256" key="7">
    <source>
        <dbReference type="ARBA" id="ARBA00058688"/>
    </source>
</evidence>
<dbReference type="EMBL" id="MFFM01000005">
    <property type="protein sequence ID" value="OGF14253.1"/>
    <property type="molecule type" value="Genomic_DNA"/>
</dbReference>
<proteinExistence type="inferred from homology"/>
<dbReference type="HAMAP" id="MF_01326_B">
    <property type="entry name" value="Ribosomal_uL24_B"/>
    <property type="match status" value="1"/>
</dbReference>
<dbReference type="GO" id="GO:0005840">
    <property type="term" value="C:ribosome"/>
    <property type="evidence" value="ECO:0007669"/>
    <property type="project" value="UniProtKB-KW"/>
</dbReference>
<dbReference type="NCBIfam" id="TIGR01079">
    <property type="entry name" value="rplX_bact"/>
    <property type="match status" value="1"/>
</dbReference>
<feature type="domain" description="KOW" evidence="9">
    <location>
        <begin position="2"/>
        <end position="29"/>
    </location>
</feature>
<dbReference type="InterPro" id="IPR041988">
    <property type="entry name" value="Ribosomal_uL24_KOW"/>
</dbReference>
<evidence type="ECO:0000256" key="2">
    <source>
        <dbReference type="ARBA" id="ARBA00022730"/>
    </source>
</evidence>
<comment type="function">
    <text evidence="7 8">One of the proteins that surrounds the polypeptide exit tunnel on the outside of the subunit.</text>
</comment>
<dbReference type="SUPFAM" id="SSF50104">
    <property type="entry name" value="Translation proteins SH3-like domain"/>
    <property type="match status" value="1"/>
</dbReference>
<dbReference type="Proteomes" id="UP000177230">
    <property type="component" value="Unassembled WGS sequence"/>
</dbReference>
<gene>
    <name evidence="8" type="primary">rplX</name>
    <name evidence="10" type="ORF">A2024_08320</name>
</gene>
<sequence length="105" mass="11490">MKIKKSDSVIVIAGNDKGKKGKVLKILPDKGRAIVEGVNFIKRHTKPRKQGEKSGILEKEAAINLTNLMVVCTKCDKGVRVGIRTLADGKRARVCKSCGEMLDKE</sequence>
<evidence type="ECO:0000259" key="9">
    <source>
        <dbReference type="SMART" id="SM00739"/>
    </source>
</evidence>
<dbReference type="AlphaFoldDB" id="A0A1F5RJA2"/>
<dbReference type="GO" id="GO:0019843">
    <property type="term" value="F:rRNA binding"/>
    <property type="evidence" value="ECO:0007669"/>
    <property type="project" value="UniProtKB-UniRule"/>
</dbReference>
<evidence type="ECO:0000313" key="10">
    <source>
        <dbReference type="EMBL" id="OGF14253.1"/>
    </source>
</evidence>
<accession>A0A1F5RJA2</accession>
<evidence type="ECO:0000256" key="6">
    <source>
        <dbReference type="ARBA" id="ARBA00035206"/>
    </source>
</evidence>
<keyword evidence="5 8" id="KW-0687">Ribonucleoprotein</keyword>
<comment type="subunit">
    <text evidence="8">Part of the 50S ribosomal subunit.</text>
</comment>
<dbReference type="InterPro" id="IPR005824">
    <property type="entry name" value="KOW"/>
</dbReference>
<dbReference type="CDD" id="cd06089">
    <property type="entry name" value="KOW_RPL26"/>
    <property type="match status" value="1"/>
</dbReference>
<dbReference type="GO" id="GO:1990904">
    <property type="term" value="C:ribonucleoprotein complex"/>
    <property type="evidence" value="ECO:0007669"/>
    <property type="project" value="UniProtKB-KW"/>
</dbReference>
<dbReference type="SMART" id="SM00739">
    <property type="entry name" value="KOW"/>
    <property type="match status" value="1"/>
</dbReference>
<dbReference type="InterPro" id="IPR003256">
    <property type="entry name" value="Ribosomal_uL24"/>
</dbReference>
<evidence type="ECO:0000313" key="11">
    <source>
        <dbReference type="Proteomes" id="UP000177230"/>
    </source>
</evidence>
<organism evidence="10 11">
    <name type="scientific">Candidatus Edwardsbacteria bacterium GWF2_54_11</name>
    <dbReference type="NCBI Taxonomy" id="1817851"/>
    <lineage>
        <taxon>Bacteria</taxon>
        <taxon>Candidatus Edwardsiibacteriota</taxon>
    </lineage>
</organism>
<name>A0A1F5RJA2_9BACT</name>
<dbReference type="GO" id="GO:0003735">
    <property type="term" value="F:structural constituent of ribosome"/>
    <property type="evidence" value="ECO:0007669"/>
    <property type="project" value="InterPro"/>
</dbReference>
<keyword evidence="3 8" id="KW-0694">RNA-binding</keyword>
<evidence type="ECO:0000256" key="5">
    <source>
        <dbReference type="ARBA" id="ARBA00023274"/>
    </source>
</evidence>
<evidence type="ECO:0000256" key="4">
    <source>
        <dbReference type="ARBA" id="ARBA00022980"/>
    </source>
</evidence>
<dbReference type="FunFam" id="2.30.30.30:FF:000004">
    <property type="entry name" value="50S ribosomal protein L24"/>
    <property type="match status" value="1"/>
</dbReference>
<dbReference type="InterPro" id="IPR057264">
    <property type="entry name" value="Ribosomal_uL24_C"/>
</dbReference>
<dbReference type="Pfam" id="PF17136">
    <property type="entry name" value="ribosomal_L24"/>
    <property type="match status" value="1"/>
</dbReference>
<keyword evidence="4 8" id="KW-0689">Ribosomal protein</keyword>
<keyword evidence="2 8" id="KW-0699">rRNA-binding</keyword>
<evidence type="ECO:0000256" key="8">
    <source>
        <dbReference type="HAMAP-Rule" id="MF_01326"/>
    </source>
</evidence>
<dbReference type="GO" id="GO:0006412">
    <property type="term" value="P:translation"/>
    <property type="evidence" value="ECO:0007669"/>
    <property type="project" value="UniProtKB-UniRule"/>
</dbReference>
<dbReference type="InterPro" id="IPR014722">
    <property type="entry name" value="Rib_uL2_dom2"/>
</dbReference>
<evidence type="ECO:0000256" key="3">
    <source>
        <dbReference type="ARBA" id="ARBA00022884"/>
    </source>
</evidence>